<feature type="compositionally biased region" description="Basic residues" evidence="1">
    <location>
        <begin position="224"/>
        <end position="234"/>
    </location>
</feature>
<name>A0ABR3RP54_9PLEO</name>
<sequence>MEEHAVPEQQPPAIEAPVDNTQDDPDYEQHEKVGKGQKKRGRKPGSTNKKKESTAGSRQSLMERFTQPAGAQAEVENAPTGAAKIAEESTLEADPNQDRRKRRKTHSPPPAQGATVAAAVPTNGLLGWHQQLERGAGLSMTSQTMPTDSKPQPSDGIAHTSTNGDDRSMTPRNDTATEYETSAARGSASASTISRATPKKKMKISKSGKLVSSPPGAETEVSSPRKRRGRKPKLKAMPTVTIIKYGQNDVSRHAIGERIEAILRDDKPGPRPGTPKKAPLKSSGPPKPTHPFFLGKAAPKADEVASSKGATENQLVPSPRAQKKSTVTPGKLKLESQGFHCSVNPPAFGERINRPPKQGGLIEAPWPAKDIVHVRQSDIKMPLEPAPLLERPSLKARKLKSKVVAVPSDEDLIARLARQLRSSIHKQNNDTQSEFAPPEDVRLPTRLLTTGIDIQERLRAKVASLSNFYGKTAGIHPAIAALFAGIQEDLTAFDLGICEPLSWVQKYAPKYASHVLQQGKEPAVLKDWLQNLTVLAVSGKHSGEKAIGKPPKKKRKTIQDDFVVDSDEEEEEEMIELPPPVPDIHNSIFSPTSLRRARWTRNKNVVLISGPHGCGKSAMVHAVAKDLGFEIFEIHSGSRRSGKDIQDKVGDMTANHLVSHKRSEKLIQPEAVLAEDTDTERHSDALRKDLDSGRQGTMMSFFKSKGPAAEKSRTKPKATEPNRKVTSSGQATLLIAQPQRNSQKQSLILLEEADVLYDEDQGFWAQVTRLASASKRPIIITCTNEALIPMHELPLAAILRVSPPPVSLATDYMVVLAGHEGHILECDAVSTLYRSKNCDLRASITELNLWCQMSVGDRKGGLEWIYQRWPPGKDVDQNGRPLRVASEGTYVAGMGCLSHNVIKSQDHIGFDRTEELLKETWEEWDINPNEWSGQYDIGAVPEGQSRGKLDELRLLERIIESTSAADIFCRTDMPSYRQFFEQPTDPSLPRLSDKARLSYTLAAPVLQVDHTTDFSQFDTTMLTHTHLQIQRAYGGRPESDTEQAMSIPTTDHGFTSVILEHKVRQARETQLSRQDFSHALDVLAYLPDSLPALNTSYNLTASSFDRTFQIIVEDLAPYVRSIVASELVLENQRIRLGNLLSEGGSRSNKRQRTTRAARTALEGGSRDTKRRERWFDEELNRTLVMDTAGKSWSGMGFGCEEAETASRTESPPGTQEE</sequence>
<dbReference type="InterPro" id="IPR003593">
    <property type="entry name" value="AAA+_ATPase"/>
</dbReference>
<dbReference type="Gene3D" id="3.40.50.300">
    <property type="entry name" value="P-loop containing nucleotide triphosphate hydrolases"/>
    <property type="match status" value="1"/>
</dbReference>
<dbReference type="CDD" id="cd00009">
    <property type="entry name" value="AAA"/>
    <property type="match status" value="1"/>
</dbReference>
<feature type="region of interest" description="Disordered" evidence="1">
    <location>
        <begin position="1192"/>
        <end position="1217"/>
    </location>
</feature>
<dbReference type="PANTHER" id="PTHR23389:SF21">
    <property type="entry name" value="ATPASE FAMILY AAA DOMAIN-CONTAINING PROTEIN 5"/>
    <property type="match status" value="1"/>
</dbReference>
<evidence type="ECO:0000313" key="3">
    <source>
        <dbReference type="EMBL" id="KAL1606227.1"/>
    </source>
</evidence>
<comment type="caution">
    <text evidence="3">The sequence shown here is derived from an EMBL/GenBank/DDBJ whole genome shotgun (WGS) entry which is preliminary data.</text>
</comment>
<feature type="region of interest" description="Disordered" evidence="1">
    <location>
        <begin position="696"/>
        <end position="728"/>
    </location>
</feature>
<gene>
    <name evidence="3" type="ORF">SLS60_003629</name>
</gene>
<proteinExistence type="predicted"/>
<evidence type="ECO:0000313" key="4">
    <source>
        <dbReference type="Proteomes" id="UP001521785"/>
    </source>
</evidence>
<feature type="compositionally biased region" description="Basic residues" evidence="1">
    <location>
        <begin position="197"/>
        <end position="206"/>
    </location>
</feature>
<feature type="region of interest" description="Disordered" evidence="1">
    <location>
        <begin position="1"/>
        <end position="237"/>
    </location>
</feature>
<feature type="domain" description="AAA+ ATPase" evidence="2">
    <location>
        <begin position="602"/>
        <end position="805"/>
    </location>
</feature>
<dbReference type="Pfam" id="PF00004">
    <property type="entry name" value="AAA"/>
    <property type="match status" value="1"/>
</dbReference>
<dbReference type="InterPro" id="IPR027417">
    <property type="entry name" value="P-loop_NTPase"/>
</dbReference>
<dbReference type="SUPFAM" id="SSF52540">
    <property type="entry name" value="P-loop containing nucleoside triphosphate hydrolases"/>
    <property type="match status" value="1"/>
</dbReference>
<keyword evidence="4" id="KW-1185">Reference proteome</keyword>
<accession>A0ABR3RP54</accession>
<feature type="compositionally biased region" description="Low complexity" evidence="1">
    <location>
        <begin position="181"/>
        <end position="196"/>
    </location>
</feature>
<evidence type="ECO:0000256" key="1">
    <source>
        <dbReference type="SAM" id="MobiDB-lite"/>
    </source>
</evidence>
<organism evidence="3 4">
    <name type="scientific">Paraconiothyrium brasiliense</name>
    <dbReference type="NCBI Taxonomy" id="300254"/>
    <lineage>
        <taxon>Eukaryota</taxon>
        <taxon>Fungi</taxon>
        <taxon>Dikarya</taxon>
        <taxon>Ascomycota</taxon>
        <taxon>Pezizomycotina</taxon>
        <taxon>Dothideomycetes</taxon>
        <taxon>Pleosporomycetidae</taxon>
        <taxon>Pleosporales</taxon>
        <taxon>Massarineae</taxon>
        <taxon>Didymosphaeriaceae</taxon>
        <taxon>Paraconiothyrium</taxon>
    </lineage>
</organism>
<feature type="region of interest" description="Disordered" evidence="1">
    <location>
        <begin position="1140"/>
        <end position="1170"/>
    </location>
</feature>
<protein>
    <recommendedName>
        <fullName evidence="2">AAA+ ATPase domain-containing protein</fullName>
    </recommendedName>
</protein>
<dbReference type="Proteomes" id="UP001521785">
    <property type="component" value="Unassembled WGS sequence"/>
</dbReference>
<dbReference type="PANTHER" id="PTHR23389">
    <property type="entry name" value="CHROMOSOME TRANSMISSION FIDELITY FACTOR 18"/>
    <property type="match status" value="1"/>
</dbReference>
<feature type="compositionally biased region" description="Basic and acidic residues" evidence="1">
    <location>
        <begin position="708"/>
        <end position="723"/>
    </location>
</feature>
<dbReference type="InterPro" id="IPR003959">
    <property type="entry name" value="ATPase_AAA_core"/>
</dbReference>
<feature type="compositionally biased region" description="Polar residues" evidence="1">
    <location>
        <begin position="139"/>
        <end position="152"/>
    </location>
</feature>
<feature type="region of interest" description="Disordered" evidence="1">
    <location>
        <begin position="261"/>
        <end position="329"/>
    </location>
</feature>
<feature type="compositionally biased region" description="Polar residues" evidence="1">
    <location>
        <begin position="1205"/>
        <end position="1217"/>
    </location>
</feature>
<evidence type="ECO:0000259" key="2">
    <source>
        <dbReference type="SMART" id="SM00382"/>
    </source>
</evidence>
<feature type="compositionally biased region" description="Polar residues" evidence="1">
    <location>
        <begin position="170"/>
        <end position="180"/>
    </location>
</feature>
<dbReference type="SMART" id="SM00382">
    <property type="entry name" value="AAA"/>
    <property type="match status" value="1"/>
</dbReference>
<reference evidence="3 4" key="1">
    <citation type="submission" date="2024-02" db="EMBL/GenBank/DDBJ databases">
        <title>De novo assembly and annotation of 12 fungi associated with fruit tree decline syndrome in Ontario, Canada.</title>
        <authorList>
            <person name="Sulman M."/>
            <person name="Ellouze W."/>
            <person name="Ilyukhin E."/>
        </authorList>
    </citation>
    <scope>NUCLEOTIDE SEQUENCE [LARGE SCALE GENOMIC DNA]</scope>
    <source>
        <strain evidence="3 4">M42-189</strain>
    </source>
</reference>
<dbReference type="EMBL" id="JAKJXO020000004">
    <property type="protein sequence ID" value="KAL1606227.1"/>
    <property type="molecule type" value="Genomic_DNA"/>
</dbReference>